<evidence type="ECO:0000256" key="3">
    <source>
        <dbReference type="ARBA" id="ARBA00023134"/>
    </source>
</evidence>
<evidence type="ECO:0000259" key="4">
    <source>
        <dbReference type="PROSITE" id="PS51720"/>
    </source>
</evidence>
<name>A0ABM1JPE4_GEKJA</name>
<dbReference type="SUPFAM" id="SSF52540">
    <property type="entry name" value="P-loop containing nucleoside triphosphate hydrolases"/>
    <property type="match status" value="1"/>
</dbReference>
<keyword evidence="2" id="KW-0547">Nucleotide-binding</keyword>
<evidence type="ECO:0000313" key="6">
    <source>
        <dbReference type="RefSeq" id="XP_015263331.1"/>
    </source>
</evidence>
<dbReference type="InterPro" id="IPR045058">
    <property type="entry name" value="GIMA/IAN/Toc"/>
</dbReference>
<dbReference type="Proteomes" id="UP000694871">
    <property type="component" value="Unplaced"/>
</dbReference>
<gene>
    <name evidence="6" type="primary">LOC107107533</name>
</gene>
<evidence type="ECO:0000313" key="5">
    <source>
        <dbReference type="Proteomes" id="UP000694871"/>
    </source>
</evidence>
<sequence length="238" mass="27080">MLEHVFRWSLQQIQWLRSSFAIIINAVMKYAGPGRSICESTEEPELRIILVGKTGTGKSATGNTILGEEHFDSRFEFTPVTQTCQTGVREWKGKRIVVIDTPPIFSSGSSLDAPEIVRCRDLSQPGPHALVLVTQMGRFTEEDYQSAEQVKKIFGKEAREYMIVVFTRREDLRSESLEEYVEKTGNKHLQRVMSECSSRYCGLNNSETREVRGRQAEELLGKIEGMVQKNQGRPYRAV</sequence>
<proteinExistence type="inferred from homology"/>
<dbReference type="CDD" id="cd01852">
    <property type="entry name" value="AIG1"/>
    <property type="match status" value="1"/>
</dbReference>
<dbReference type="PANTHER" id="PTHR10903:SF73">
    <property type="entry name" value="GTPASE IMAP FAMILY MEMBER 8"/>
    <property type="match status" value="1"/>
</dbReference>
<dbReference type="PANTHER" id="PTHR10903">
    <property type="entry name" value="GTPASE, IMAP FAMILY MEMBER-RELATED"/>
    <property type="match status" value="1"/>
</dbReference>
<evidence type="ECO:0000256" key="1">
    <source>
        <dbReference type="ARBA" id="ARBA00008535"/>
    </source>
</evidence>
<keyword evidence="3" id="KW-0342">GTP-binding</keyword>
<dbReference type="Gene3D" id="3.40.50.300">
    <property type="entry name" value="P-loop containing nucleotide triphosphate hydrolases"/>
    <property type="match status" value="1"/>
</dbReference>
<dbReference type="Pfam" id="PF04548">
    <property type="entry name" value="AIG1"/>
    <property type="match status" value="1"/>
</dbReference>
<dbReference type="InterPro" id="IPR006703">
    <property type="entry name" value="G_AIG1"/>
</dbReference>
<dbReference type="InterPro" id="IPR027417">
    <property type="entry name" value="P-loop_NTPase"/>
</dbReference>
<dbReference type="GeneID" id="107107533"/>
<protein>
    <submittedName>
        <fullName evidence="6">GTPase IMAP family member 1-like</fullName>
    </submittedName>
</protein>
<accession>A0ABM1JPE4</accession>
<keyword evidence="5" id="KW-1185">Reference proteome</keyword>
<dbReference type="RefSeq" id="XP_015263331.1">
    <property type="nucleotide sequence ID" value="XM_015407845.1"/>
</dbReference>
<organism evidence="5 6">
    <name type="scientific">Gekko japonicus</name>
    <name type="common">Schlegel's Japanese gecko</name>
    <dbReference type="NCBI Taxonomy" id="146911"/>
    <lineage>
        <taxon>Eukaryota</taxon>
        <taxon>Metazoa</taxon>
        <taxon>Chordata</taxon>
        <taxon>Craniata</taxon>
        <taxon>Vertebrata</taxon>
        <taxon>Euteleostomi</taxon>
        <taxon>Lepidosauria</taxon>
        <taxon>Squamata</taxon>
        <taxon>Bifurcata</taxon>
        <taxon>Gekkota</taxon>
        <taxon>Gekkonidae</taxon>
        <taxon>Gekkoninae</taxon>
        <taxon>Gekko</taxon>
    </lineage>
</organism>
<dbReference type="PROSITE" id="PS51720">
    <property type="entry name" value="G_AIG1"/>
    <property type="match status" value="1"/>
</dbReference>
<feature type="domain" description="AIG1-type G" evidence="4">
    <location>
        <begin position="43"/>
        <end position="238"/>
    </location>
</feature>
<comment type="similarity">
    <text evidence="1">Belongs to the TRAFAC class TrmE-Era-EngA-EngB-Septin-like GTPase superfamily. AIG1/Toc34/Toc159-like paraseptin GTPase family. IAN subfamily.</text>
</comment>
<evidence type="ECO:0000256" key="2">
    <source>
        <dbReference type="ARBA" id="ARBA00022741"/>
    </source>
</evidence>
<reference evidence="6" key="1">
    <citation type="submission" date="2025-08" db="UniProtKB">
        <authorList>
            <consortium name="RefSeq"/>
        </authorList>
    </citation>
    <scope>IDENTIFICATION</scope>
</reference>